<evidence type="ECO:0000313" key="2">
    <source>
        <dbReference type="EMBL" id="TNV71079.1"/>
    </source>
</evidence>
<organism evidence="2 3">
    <name type="scientific">Halteria grandinella</name>
    <dbReference type="NCBI Taxonomy" id="5974"/>
    <lineage>
        <taxon>Eukaryota</taxon>
        <taxon>Sar</taxon>
        <taxon>Alveolata</taxon>
        <taxon>Ciliophora</taxon>
        <taxon>Intramacronucleata</taxon>
        <taxon>Spirotrichea</taxon>
        <taxon>Stichotrichia</taxon>
        <taxon>Sporadotrichida</taxon>
        <taxon>Halteriidae</taxon>
        <taxon>Halteria</taxon>
    </lineage>
</organism>
<feature type="chain" id="PRO_5035215645" evidence="1">
    <location>
        <begin position="17"/>
        <end position="77"/>
    </location>
</feature>
<dbReference type="EMBL" id="RRYP01030794">
    <property type="protein sequence ID" value="TNV71079.1"/>
    <property type="molecule type" value="Genomic_DNA"/>
</dbReference>
<reference evidence="2" key="1">
    <citation type="submission" date="2019-06" db="EMBL/GenBank/DDBJ databases">
        <authorList>
            <person name="Zheng W."/>
        </authorList>
    </citation>
    <scope>NUCLEOTIDE SEQUENCE</scope>
    <source>
        <strain evidence="2">QDHG01</strain>
    </source>
</reference>
<evidence type="ECO:0000313" key="3">
    <source>
        <dbReference type="Proteomes" id="UP000785679"/>
    </source>
</evidence>
<feature type="signal peptide" evidence="1">
    <location>
        <begin position="1"/>
        <end position="16"/>
    </location>
</feature>
<proteinExistence type="predicted"/>
<dbReference type="AlphaFoldDB" id="A0A8J8NA29"/>
<name>A0A8J8NA29_HALGN</name>
<protein>
    <submittedName>
        <fullName evidence="2">Uncharacterized protein</fullName>
    </submittedName>
</protein>
<dbReference type="Proteomes" id="UP000785679">
    <property type="component" value="Unassembled WGS sequence"/>
</dbReference>
<evidence type="ECO:0000256" key="1">
    <source>
        <dbReference type="SAM" id="SignalP"/>
    </source>
</evidence>
<gene>
    <name evidence="2" type="ORF">FGO68_gene16657</name>
</gene>
<keyword evidence="3" id="KW-1185">Reference proteome</keyword>
<accession>A0A8J8NA29</accession>
<sequence>MHIKAFLSCLRLVIFCLESHQMSQQLKCQLHSTSLISIQSILRLTTQQKFRVSRLPKLLLGLQALNVIIRLLMLIED</sequence>
<keyword evidence="1" id="KW-0732">Signal</keyword>
<comment type="caution">
    <text evidence="2">The sequence shown here is derived from an EMBL/GenBank/DDBJ whole genome shotgun (WGS) entry which is preliminary data.</text>
</comment>